<protein>
    <submittedName>
        <fullName evidence="1">Uncharacterized protein</fullName>
    </submittedName>
</protein>
<reference evidence="2" key="1">
    <citation type="journal article" date="2022" name="Mol. Ecol. Resour.">
        <title>The genomes of chicory, endive, great burdock and yacon provide insights into Asteraceae palaeo-polyploidization history and plant inulin production.</title>
        <authorList>
            <person name="Fan W."/>
            <person name="Wang S."/>
            <person name="Wang H."/>
            <person name="Wang A."/>
            <person name="Jiang F."/>
            <person name="Liu H."/>
            <person name="Zhao H."/>
            <person name="Xu D."/>
            <person name="Zhang Y."/>
        </authorList>
    </citation>
    <scope>NUCLEOTIDE SEQUENCE [LARGE SCALE GENOMIC DNA]</scope>
    <source>
        <strain evidence="2">cv. Yunnan</strain>
    </source>
</reference>
<accession>A0ACB9FTR7</accession>
<gene>
    <name evidence="1" type="ORF">L1987_49305</name>
</gene>
<organism evidence="1 2">
    <name type="scientific">Smallanthus sonchifolius</name>
    <dbReference type="NCBI Taxonomy" id="185202"/>
    <lineage>
        <taxon>Eukaryota</taxon>
        <taxon>Viridiplantae</taxon>
        <taxon>Streptophyta</taxon>
        <taxon>Embryophyta</taxon>
        <taxon>Tracheophyta</taxon>
        <taxon>Spermatophyta</taxon>
        <taxon>Magnoliopsida</taxon>
        <taxon>eudicotyledons</taxon>
        <taxon>Gunneridae</taxon>
        <taxon>Pentapetalae</taxon>
        <taxon>asterids</taxon>
        <taxon>campanulids</taxon>
        <taxon>Asterales</taxon>
        <taxon>Asteraceae</taxon>
        <taxon>Asteroideae</taxon>
        <taxon>Heliantheae alliance</taxon>
        <taxon>Millerieae</taxon>
        <taxon>Smallanthus</taxon>
    </lineage>
</organism>
<name>A0ACB9FTR7_9ASTR</name>
<sequence length="243" mass="27078">MLKHFSEVPSIMGCPYVVVVNLYSLSSTGYSWSLERELCEMDSKRCKTTDEISVMDGSKSHSGVRRSRDTEVTSSDSSKRTKFDPRDQENVAQLENQCRSGVEVISPEDVVSTAESGDHVSSSPCLKNDSSLDLKAELRFESETSMSSNDGFSRETSASSEICLDSDEMDSSSPLKRKPASIPASTSRRKPSTASDIPTVAEIDEFFSAMENKEQKRFADKYNYDIVNDVPMEGRYQWVVLKP</sequence>
<evidence type="ECO:0000313" key="2">
    <source>
        <dbReference type="Proteomes" id="UP001056120"/>
    </source>
</evidence>
<proteinExistence type="predicted"/>
<keyword evidence="2" id="KW-1185">Reference proteome</keyword>
<evidence type="ECO:0000313" key="1">
    <source>
        <dbReference type="EMBL" id="KAI3774743.1"/>
    </source>
</evidence>
<dbReference type="Proteomes" id="UP001056120">
    <property type="component" value="Linkage Group LG16"/>
</dbReference>
<reference evidence="1 2" key="2">
    <citation type="journal article" date="2022" name="Mol. Ecol. Resour.">
        <title>The genomes of chicory, endive, great burdock and yacon provide insights into Asteraceae paleo-polyploidization history and plant inulin production.</title>
        <authorList>
            <person name="Fan W."/>
            <person name="Wang S."/>
            <person name="Wang H."/>
            <person name="Wang A."/>
            <person name="Jiang F."/>
            <person name="Liu H."/>
            <person name="Zhao H."/>
            <person name="Xu D."/>
            <person name="Zhang Y."/>
        </authorList>
    </citation>
    <scope>NUCLEOTIDE SEQUENCE [LARGE SCALE GENOMIC DNA]</scope>
    <source>
        <strain evidence="2">cv. Yunnan</strain>
        <tissue evidence="1">Leaves</tissue>
    </source>
</reference>
<comment type="caution">
    <text evidence="1">The sequence shown here is derived from an EMBL/GenBank/DDBJ whole genome shotgun (WGS) entry which is preliminary data.</text>
</comment>
<dbReference type="EMBL" id="CM042033">
    <property type="protein sequence ID" value="KAI3774743.1"/>
    <property type="molecule type" value="Genomic_DNA"/>
</dbReference>